<keyword evidence="4" id="KW-0812">Transmembrane</keyword>
<evidence type="ECO:0000256" key="7">
    <source>
        <dbReference type="SAM" id="Coils"/>
    </source>
</evidence>
<keyword evidence="5" id="KW-1133">Transmembrane helix</keyword>
<dbReference type="Proteomes" id="UP001501490">
    <property type="component" value="Unassembled WGS sequence"/>
</dbReference>
<evidence type="ECO:0000256" key="8">
    <source>
        <dbReference type="SAM" id="MobiDB-lite"/>
    </source>
</evidence>
<dbReference type="Pfam" id="PF07681">
    <property type="entry name" value="DoxX"/>
    <property type="match status" value="1"/>
</dbReference>
<evidence type="ECO:0000313" key="9">
    <source>
        <dbReference type="EMBL" id="GAA3620682.1"/>
    </source>
</evidence>
<proteinExistence type="inferred from homology"/>
<dbReference type="PANTHER" id="PTHR33452:SF1">
    <property type="entry name" value="INNER MEMBRANE PROTEIN YPHA-RELATED"/>
    <property type="match status" value="1"/>
</dbReference>
<protein>
    <recommendedName>
        <fullName evidence="11">DoxX family membrane protein</fullName>
    </recommendedName>
</protein>
<evidence type="ECO:0000256" key="3">
    <source>
        <dbReference type="ARBA" id="ARBA00022475"/>
    </source>
</evidence>
<comment type="caution">
    <text evidence="9">The sequence shown here is derived from an EMBL/GenBank/DDBJ whole genome shotgun (WGS) entry which is preliminary data.</text>
</comment>
<evidence type="ECO:0008006" key="11">
    <source>
        <dbReference type="Google" id="ProtNLM"/>
    </source>
</evidence>
<keyword evidence="6" id="KW-0472">Membrane</keyword>
<evidence type="ECO:0000256" key="1">
    <source>
        <dbReference type="ARBA" id="ARBA00004651"/>
    </source>
</evidence>
<organism evidence="9 10">
    <name type="scientific">Microlunatus ginsengisoli</name>
    <dbReference type="NCBI Taxonomy" id="363863"/>
    <lineage>
        <taxon>Bacteria</taxon>
        <taxon>Bacillati</taxon>
        <taxon>Actinomycetota</taxon>
        <taxon>Actinomycetes</taxon>
        <taxon>Propionibacteriales</taxon>
        <taxon>Propionibacteriaceae</taxon>
        <taxon>Microlunatus</taxon>
    </lineage>
</organism>
<evidence type="ECO:0000256" key="4">
    <source>
        <dbReference type="ARBA" id="ARBA00022692"/>
    </source>
</evidence>
<keyword evidence="3" id="KW-1003">Cell membrane</keyword>
<feature type="compositionally biased region" description="Basic and acidic residues" evidence="8">
    <location>
        <begin position="205"/>
        <end position="222"/>
    </location>
</feature>
<gene>
    <name evidence="9" type="ORF">GCM10022236_23620</name>
</gene>
<evidence type="ECO:0000313" key="10">
    <source>
        <dbReference type="Proteomes" id="UP001501490"/>
    </source>
</evidence>
<evidence type="ECO:0000256" key="6">
    <source>
        <dbReference type="ARBA" id="ARBA00023136"/>
    </source>
</evidence>
<dbReference type="InterPro" id="IPR051907">
    <property type="entry name" value="DoxX-like_oxidoreductase"/>
</dbReference>
<dbReference type="EMBL" id="BAABAB010000016">
    <property type="protein sequence ID" value="GAA3620682.1"/>
    <property type="molecule type" value="Genomic_DNA"/>
</dbReference>
<dbReference type="PANTHER" id="PTHR33452">
    <property type="entry name" value="OXIDOREDUCTASE CATD-RELATED"/>
    <property type="match status" value="1"/>
</dbReference>
<keyword evidence="10" id="KW-1185">Reference proteome</keyword>
<comment type="similarity">
    <text evidence="2">Belongs to the DoxX family.</text>
</comment>
<name>A0ABP6ZZ23_9ACTN</name>
<evidence type="ECO:0000256" key="5">
    <source>
        <dbReference type="ARBA" id="ARBA00022989"/>
    </source>
</evidence>
<dbReference type="InterPro" id="IPR032808">
    <property type="entry name" value="DoxX"/>
</dbReference>
<comment type="subcellular location">
    <subcellularLocation>
        <location evidence="1">Cell membrane</location>
        <topology evidence="1">Multi-pass membrane protein</topology>
    </subcellularLocation>
</comment>
<evidence type="ECO:0000256" key="2">
    <source>
        <dbReference type="ARBA" id="ARBA00006679"/>
    </source>
</evidence>
<feature type="coiled-coil region" evidence="7">
    <location>
        <begin position="263"/>
        <end position="290"/>
    </location>
</feature>
<sequence>MSIIRAAGRTLLASYFIASGIKSLKDPTPLVPAAEPLADKVVPLVKQYAPEPVAGYVPQDAKTLVRINGAAEVLGGLALATGFGRRLGALLLAGTLVPSTIAKYPFWSREDPEQRADDRAHFLKNASLLGGVLLASVDTEGKPSIAYRAHKGGQTLAKDTKKAGRKVARSTSAITNAALAEGAMLAGAVVTQSRKARKQAAKQAADARKAAERAAKPALKDAKSAAKDAQKQFAKAQKQAGKAVGNVADSATDKAADLQKAASKKASAVAKETQKQVKKAQKAASDVAANITLGDN</sequence>
<feature type="region of interest" description="Disordered" evidence="8">
    <location>
        <begin position="200"/>
        <end position="222"/>
    </location>
</feature>
<reference evidence="10" key="1">
    <citation type="journal article" date="2019" name="Int. J. Syst. Evol. Microbiol.">
        <title>The Global Catalogue of Microorganisms (GCM) 10K type strain sequencing project: providing services to taxonomists for standard genome sequencing and annotation.</title>
        <authorList>
            <consortium name="The Broad Institute Genomics Platform"/>
            <consortium name="The Broad Institute Genome Sequencing Center for Infectious Disease"/>
            <person name="Wu L."/>
            <person name="Ma J."/>
        </authorList>
    </citation>
    <scope>NUCLEOTIDE SEQUENCE [LARGE SCALE GENOMIC DNA]</scope>
    <source>
        <strain evidence="10">JCM 16929</strain>
    </source>
</reference>
<keyword evidence="7" id="KW-0175">Coiled coil</keyword>
<accession>A0ABP6ZZ23</accession>
<dbReference type="RefSeq" id="WP_344804664.1">
    <property type="nucleotide sequence ID" value="NZ_BAABAB010000016.1"/>
</dbReference>